<dbReference type="GO" id="GO:0008168">
    <property type="term" value="F:methyltransferase activity"/>
    <property type="evidence" value="ECO:0007669"/>
    <property type="project" value="UniProtKB-KW"/>
</dbReference>
<dbReference type="PANTHER" id="PTHR43542">
    <property type="entry name" value="METHYLTRANSFERASE"/>
    <property type="match status" value="1"/>
</dbReference>
<dbReference type="Gene3D" id="3.40.50.150">
    <property type="entry name" value="Vaccinia Virus protein VP39"/>
    <property type="match status" value="1"/>
</dbReference>
<dbReference type="PROSITE" id="PS00092">
    <property type="entry name" value="N6_MTASE"/>
    <property type="match status" value="1"/>
</dbReference>
<keyword evidence="2 3" id="KW-0808">Transferase</keyword>
<dbReference type="GO" id="GO:0003676">
    <property type="term" value="F:nucleic acid binding"/>
    <property type="evidence" value="ECO:0007669"/>
    <property type="project" value="InterPro"/>
</dbReference>
<evidence type="ECO:0000256" key="2">
    <source>
        <dbReference type="ARBA" id="ARBA00022679"/>
    </source>
</evidence>
<protein>
    <submittedName>
        <fullName evidence="3">Putative methyltransferase</fullName>
    </submittedName>
</protein>
<dbReference type="SUPFAM" id="SSF53335">
    <property type="entry name" value="S-adenosyl-L-methionine-dependent methyltransferases"/>
    <property type="match status" value="1"/>
</dbReference>
<dbReference type="InterPro" id="IPR002052">
    <property type="entry name" value="DNA_methylase_N6_adenine_CS"/>
</dbReference>
<dbReference type="RefSeq" id="WP_008378374.1">
    <property type="nucleotide sequence ID" value="NZ_BAOP01000012.1"/>
</dbReference>
<dbReference type="STRING" id="410332.SAMN04488550_1833"/>
<dbReference type="eggNOG" id="COG0742">
    <property type="taxonomic scope" value="Bacteria"/>
</dbReference>
<name>M3VF50_GORML</name>
<gene>
    <name evidence="3" type="ORF">GM1_012_00720</name>
</gene>
<dbReference type="Pfam" id="PF03602">
    <property type="entry name" value="Cons_hypoth95"/>
    <property type="match status" value="1"/>
</dbReference>
<keyword evidence="1 3" id="KW-0489">Methyltransferase</keyword>
<evidence type="ECO:0000313" key="4">
    <source>
        <dbReference type="Proteomes" id="UP000035009"/>
    </source>
</evidence>
<evidence type="ECO:0000313" key="3">
    <source>
        <dbReference type="EMBL" id="GAC79799.1"/>
    </source>
</evidence>
<dbReference type="InterPro" id="IPR029063">
    <property type="entry name" value="SAM-dependent_MTases_sf"/>
</dbReference>
<evidence type="ECO:0000256" key="1">
    <source>
        <dbReference type="ARBA" id="ARBA00022603"/>
    </source>
</evidence>
<reference evidence="3 4" key="1">
    <citation type="submission" date="2013-02" db="EMBL/GenBank/DDBJ databases">
        <title>Whole genome shotgun sequence of Gordonia malaquae NBRC 108250.</title>
        <authorList>
            <person name="Yoshida I."/>
            <person name="Hosoyama A."/>
            <person name="Tsuchikane K."/>
            <person name="Ando Y."/>
            <person name="Baba S."/>
            <person name="Ohji S."/>
            <person name="Hamada M."/>
            <person name="Tamura T."/>
            <person name="Yamazoe A."/>
            <person name="Yamazaki S."/>
            <person name="Fujita N."/>
        </authorList>
    </citation>
    <scope>NUCLEOTIDE SEQUENCE [LARGE SCALE GENOMIC DNA]</scope>
    <source>
        <strain evidence="3 4">NBRC 108250</strain>
    </source>
</reference>
<dbReference type="AlphaFoldDB" id="M3VF50"/>
<dbReference type="Proteomes" id="UP000035009">
    <property type="component" value="Unassembled WGS sequence"/>
</dbReference>
<dbReference type="OrthoDB" id="9803017at2"/>
<dbReference type="NCBIfam" id="TIGR00095">
    <property type="entry name" value="16S rRNA (guanine(966)-N(2))-methyltransferase RsmD"/>
    <property type="match status" value="1"/>
</dbReference>
<dbReference type="CDD" id="cd02440">
    <property type="entry name" value="AdoMet_MTases"/>
    <property type="match status" value="1"/>
</dbReference>
<organism evidence="3 4">
    <name type="scientific">Gordonia malaquae NBRC 108250</name>
    <dbReference type="NCBI Taxonomy" id="1223542"/>
    <lineage>
        <taxon>Bacteria</taxon>
        <taxon>Bacillati</taxon>
        <taxon>Actinomycetota</taxon>
        <taxon>Actinomycetes</taxon>
        <taxon>Mycobacteriales</taxon>
        <taxon>Gordoniaceae</taxon>
        <taxon>Gordonia</taxon>
    </lineage>
</organism>
<comment type="caution">
    <text evidence="3">The sequence shown here is derived from an EMBL/GenBank/DDBJ whole genome shotgun (WGS) entry which is preliminary data.</text>
</comment>
<dbReference type="PIRSF" id="PIRSF004553">
    <property type="entry name" value="CHP00095"/>
    <property type="match status" value="1"/>
</dbReference>
<dbReference type="GO" id="GO:0031167">
    <property type="term" value="P:rRNA methylation"/>
    <property type="evidence" value="ECO:0007669"/>
    <property type="project" value="InterPro"/>
</dbReference>
<dbReference type="EMBL" id="BAOP01000012">
    <property type="protein sequence ID" value="GAC79799.1"/>
    <property type="molecule type" value="Genomic_DNA"/>
</dbReference>
<proteinExistence type="predicted"/>
<dbReference type="PANTHER" id="PTHR43542:SF1">
    <property type="entry name" value="METHYLTRANSFERASE"/>
    <property type="match status" value="1"/>
</dbReference>
<accession>M3VF50</accession>
<sequence>MTRIIAGEFRGRRLSVPADTTRPTSDRVREAVFSMLGARLDLDGLRVADLYAGTGALGLEAVSRGAASAVLVEADRRAAKIVRDNIATCRAGGRARVVDRTVESFLSAAAGPFDLVFLDPPYDVTTADVDAVLALLLPALADDAWVLVERGARTDLITWPDGLDEVSTKKYGDSVVHLAAR</sequence>
<dbReference type="InterPro" id="IPR004398">
    <property type="entry name" value="RNA_MeTrfase_RsmD"/>
</dbReference>
<keyword evidence="4" id="KW-1185">Reference proteome</keyword>